<dbReference type="InterPro" id="IPR027417">
    <property type="entry name" value="P-loop_NTPase"/>
</dbReference>
<dbReference type="EMBL" id="SGWX01000001">
    <property type="protein sequence ID" value="RZS61242.1"/>
    <property type="molecule type" value="Genomic_DNA"/>
</dbReference>
<dbReference type="AlphaFoldDB" id="A0A4Q7M3P2"/>
<sequence length="205" mass="21899">MTVSAPVLAALTALARAARAAVPRDVPLLVVVDGPAGSGKTTLAAQLTARLGDGTGGPAPAVHLDDLYEGWEAGPDGGAARLAQWVLTPFAAGRPGRYRRYDWAAGAYAEEHEVPRAPFVVVEGCGAGARGVDAHARLLLWVEADDAERLRRGLARDGRAERAHWVAWMVEEATHYGRERTRERADVRLDGVGRVLTWPSRVPAT</sequence>
<gene>
    <name evidence="2" type="ORF">EV386_1537</name>
</gene>
<protein>
    <submittedName>
        <fullName evidence="2">Uridine kinase</fullName>
    </submittedName>
</protein>
<dbReference type="Proteomes" id="UP000293852">
    <property type="component" value="Unassembled WGS sequence"/>
</dbReference>
<organism evidence="2 3">
    <name type="scientific">Xylanimonas ulmi</name>
    <dbReference type="NCBI Taxonomy" id="228973"/>
    <lineage>
        <taxon>Bacteria</taxon>
        <taxon>Bacillati</taxon>
        <taxon>Actinomycetota</taxon>
        <taxon>Actinomycetes</taxon>
        <taxon>Micrococcales</taxon>
        <taxon>Promicromonosporaceae</taxon>
        <taxon>Xylanimonas</taxon>
    </lineage>
</organism>
<dbReference type="RefSeq" id="WP_130413789.1">
    <property type="nucleotide sequence ID" value="NZ_SGWX01000001.1"/>
</dbReference>
<keyword evidence="2" id="KW-0808">Transferase</keyword>
<proteinExistence type="predicted"/>
<dbReference type="OrthoDB" id="3237545at2"/>
<keyword evidence="2" id="KW-0418">Kinase</keyword>
<dbReference type="Gene3D" id="3.40.50.300">
    <property type="entry name" value="P-loop containing nucleotide triphosphate hydrolases"/>
    <property type="match status" value="1"/>
</dbReference>
<keyword evidence="1" id="KW-0732">Signal</keyword>
<evidence type="ECO:0000313" key="2">
    <source>
        <dbReference type="EMBL" id="RZS61242.1"/>
    </source>
</evidence>
<name>A0A4Q7M3P2_9MICO</name>
<comment type="caution">
    <text evidence="2">The sequence shown here is derived from an EMBL/GenBank/DDBJ whole genome shotgun (WGS) entry which is preliminary data.</text>
</comment>
<dbReference type="GO" id="GO:0016301">
    <property type="term" value="F:kinase activity"/>
    <property type="evidence" value="ECO:0007669"/>
    <property type="project" value="UniProtKB-KW"/>
</dbReference>
<accession>A0A4Q7M3P2</accession>
<reference evidence="2 3" key="1">
    <citation type="submission" date="2019-02" db="EMBL/GenBank/DDBJ databases">
        <title>Sequencing the genomes of 1000 actinobacteria strains.</title>
        <authorList>
            <person name="Klenk H.-P."/>
        </authorList>
    </citation>
    <scope>NUCLEOTIDE SEQUENCE [LARGE SCALE GENOMIC DNA]</scope>
    <source>
        <strain evidence="2 3">DSM 16932</strain>
    </source>
</reference>
<dbReference type="SUPFAM" id="SSF52540">
    <property type="entry name" value="P-loop containing nucleoside triphosphate hydrolases"/>
    <property type="match status" value="1"/>
</dbReference>
<evidence type="ECO:0000313" key="3">
    <source>
        <dbReference type="Proteomes" id="UP000293852"/>
    </source>
</evidence>
<feature type="signal peptide" evidence="1">
    <location>
        <begin position="1"/>
        <end position="20"/>
    </location>
</feature>
<keyword evidence="3" id="KW-1185">Reference proteome</keyword>
<evidence type="ECO:0000256" key="1">
    <source>
        <dbReference type="SAM" id="SignalP"/>
    </source>
</evidence>
<feature type="chain" id="PRO_5020714130" evidence="1">
    <location>
        <begin position="21"/>
        <end position="205"/>
    </location>
</feature>